<dbReference type="PANTHER" id="PTHR42685:SF22">
    <property type="entry name" value="CONDITIONED MEDIUM FACTOR RECEPTOR 1"/>
    <property type="match status" value="1"/>
</dbReference>
<dbReference type="EC" id="1.-.-.-" evidence="2"/>
<protein>
    <submittedName>
        <fullName evidence="2">NAD(P)/FAD-dependent oxidoreductase</fullName>
        <ecNumber evidence="2">1.-.-.-</ecNumber>
    </submittedName>
</protein>
<dbReference type="InterPro" id="IPR036188">
    <property type="entry name" value="FAD/NAD-bd_sf"/>
</dbReference>
<keyword evidence="2" id="KW-0560">Oxidoreductase</keyword>
<sequence length="437" mass="46713">MSTGKYDVIVVGCRVAGAATAMLLARHGVRVLAVDRARFPSDTLSSHQLQVPGVARLRRWGLLDRLVAADTPPARDVRFDPGHVVLTGRYPTLDGADALYSPRRTLLDTILLDAARAAGAEVREGFDVDEPVWERDRVVGIRGRQRGGGTVHESARLVVGADGKHSMVAAAVGAAVDRSHPASTFACYTYWSGVPLSGGELYQRPGRTVAAFPTNDGLTVVYVAGPAANFAAFRSDVEGHYLRTLDDCGDLGARIRAGTRVERFRSTPDVPNVIRVPYGPGWALVGDAGLVMDPITGQGIGNAFRDAEFLAEAITSGLDSSGSLDASLAGYRTRRDAAARPMYDLTVELAAFRPVGTAERLLFSALQGRQAGIDQFLAVLAGTLPMDRFRSPGNLLRLLGGRHLARIAAAELRGRLVPPHRSAGHAVWRDRRSAAGR</sequence>
<dbReference type="InterPro" id="IPR050407">
    <property type="entry name" value="Geranylgeranyl_reductase"/>
</dbReference>
<evidence type="ECO:0000259" key="1">
    <source>
        <dbReference type="Pfam" id="PF01494"/>
    </source>
</evidence>
<accession>A0ABU7RPR1</accession>
<dbReference type="Gene3D" id="3.50.50.60">
    <property type="entry name" value="FAD/NAD(P)-binding domain"/>
    <property type="match status" value="1"/>
</dbReference>
<evidence type="ECO:0000313" key="2">
    <source>
        <dbReference type="EMBL" id="MEE6258491.1"/>
    </source>
</evidence>
<name>A0ABU7RPR1_9ACTN</name>
<feature type="domain" description="FAD-binding" evidence="1">
    <location>
        <begin position="5"/>
        <end position="344"/>
    </location>
</feature>
<dbReference type="SUPFAM" id="SSF51905">
    <property type="entry name" value="FAD/NAD(P)-binding domain"/>
    <property type="match status" value="1"/>
</dbReference>
<proteinExistence type="predicted"/>
<dbReference type="GO" id="GO:0016491">
    <property type="term" value="F:oxidoreductase activity"/>
    <property type="evidence" value="ECO:0007669"/>
    <property type="project" value="UniProtKB-KW"/>
</dbReference>
<comment type="caution">
    <text evidence="2">The sequence shown here is derived from an EMBL/GenBank/DDBJ whole genome shotgun (WGS) entry which is preliminary data.</text>
</comment>
<organism evidence="2 3">
    <name type="scientific">Plantactinospora sonchi</name>
    <dbReference type="NCBI Taxonomy" id="1544735"/>
    <lineage>
        <taxon>Bacteria</taxon>
        <taxon>Bacillati</taxon>
        <taxon>Actinomycetota</taxon>
        <taxon>Actinomycetes</taxon>
        <taxon>Micromonosporales</taxon>
        <taxon>Micromonosporaceae</taxon>
        <taxon>Plantactinospora</taxon>
    </lineage>
</organism>
<dbReference type="RefSeq" id="WP_331213596.1">
    <property type="nucleotide sequence ID" value="NZ_JAZGQK010000006.1"/>
</dbReference>
<dbReference type="Proteomes" id="UP001332243">
    <property type="component" value="Unassembled WGS sequence"/>
</dbReference>
<dbReference type="InterPro" id="IPR002938">
    <property type="entry name" value="FAD-bd"/>
</dbReference>
<evidence type="ECO:0000313" key="3">
    <source>
        <dbReference type="Proteomes" id="UP001332243"/>
    </source>
</evidence>
<reference evidence="2 3" key="1">
    <citation type="submission" date="2024-01" db="EMBL/GenBank/DDBJ databases">
        <title>Genome insights into Plantactinospora sonchi sp. nov.</title>
        <authorList>
            <person name="Wang L."/>
        </authorList>
    </citation>
    <scope>NUCLEOTIDE SEQUENCE [LARGE SCALE GENOMIC DNA]</scope>
    <source>
        <strain evidence="2 3">NEAU-QY2</strain>
    </source>
</reference>
<dbReference type="PRINTS" id="PR00420">
    <property type="entry name" value="RNGMNOXGNASE"/>
</dbReference>
<gene>
    <name evidence="2" type="ORF">V1633_08305</name>
</gene>
<dbReference type="Pfam" id="PF01494">
    <property type="entry name" value="FAD_binding_3"/>
    <property type="match status" value="1"/>
</dbReference>
<keyword evidence="3" id="KW-1185">Reference proteome</keyword>
<dbReference type="EMBL" id="JAZGQK010000006">
    <property type="protein sequence ID" value="MEE6258491.1"/>
    <property type="molecule type" value="Genomic_DNA"/>
</dbReference>
<dbReference type="PANTHER" id="PTHR42685">
    <property type="entry name" value="GERANYLGERANYL DIPHOSPHATE REDUCTASE"/>
    <property type="match status" value="1"/>
</dbReference>